<evidence type="ECO:0000256" key="8">
    <source>
        <dbReference type="ARBA" id="ARBA00023892"/>
    </source>
</evidence>
<evidence type="ECO:0000256" key="1">
    <source>
        <dbReference type="ARBA" id="ARBA00004245"/>
    </source>
</evidence>
<evidence type="ECO:0000256" key="2">
    <source>
        <dbReference type="ARBA" id="ARBA00006681"/>
    </source>
</evidence>
<dbReference type="AlphaFoldDB" id="A0A803PH49"/>
<sequence length="935" mass="106631">MWRQKSHDIWLKLGDRNTRFFHSSTVVRRRRNHIWSLRDKHGTLWNTKEKRISNEANHVIAAIPSCEEVKETVFWLHPLKAPGPDGFLECFFRKYWDIVGPMVTKAIQEFFQTDVLNPILNHTFICLILKVEHLELIKQFRPISLCNFQYKVITKIISNRLRPFMEDLVSHVQSAFIRGQWIAESSILTQEMVHKICHKQGKGGLMAIKLDMHKAYDKMEWSFLSRVLERDGFSEKVHGIKISKDALAISHLMFTDDTILFARANVGEAVEFMKCLSVYKSWSGQKCSKSKSSVLFSKNVSRKAEVLKALDVTQVSGKEKHLGNLFVFKRRKVEEYLFLKNNMRRRLEGWKMKLLSYAGRLTLIKLVIAYIPVYNMSTNKIPLSICRSLDAMVRKFWWLGSVEKYRFMAFEAWDTICQPKSSDGLSIRRFEDFNRALISKLAWNRFLFKGGVVNLDVSLKWIQKNFVEFSGSSEDAATALEAQPLDVGLSRNDFELVLLTDGSWYQGDAGLAVLALDFVRAGPCYTKMGFAGNVEPCFIVPSVVAVNESFLNQSRTSSKANWLAQHSAGVMADLDFFIGDEALAKSRSSSTYNLTHPIRQGQVENWDAMERFWQQCIFNYLRCDPEDHYFLLTESPLTAPESREYTGEIMFETFNVPGLYIAVNSVLALAAGYTTSKCEMTGVVVDVGDGATHVVPVADGYVIGSSIKSIPIAGKDVTLFVQQLMRERGENVPPEDSFEVARKVKETYCYTSSDIVKEFNKHDKEPSKYIKQWRGIKPKTGAPYSCDIGYERFLGPEVFFNPEIYSTEYTTPLPAVIDKCIQSAPIDTRRALYKNIVLSGGSTMFRDFHRRLQRDLKKIVDARVVASEARLGGEIRSQPVEVNVVSHPIQRFAVWFGGSVLASTPEFFAACHTKAEYEEYGASICRTNPVFKGMY</sequence>
<evidence type="ECO:0000259" key="10">
    <source>
        <dbReference type="Pfam" id="PF00078"/>
    </source>
</evidence>
<organism evidence="11 12">
    <name type="scientific">Cannabis sativa</name>
    <name type="common">Hemp</name>
    <name type="synonym">Marijuana</name>
    <dbReference type="NCBI Taxonomy" id="3483"/>
    <lineage>
        <taxon>Eukaryota</taxon>
        <taxon>Viridiplantae</taxon>
        <taxon>Streptophyta</taxon>
        <taxon>Embryophyta</taxon>
        <taxon>Tracheophyta</taxon>
        <taxon>Spermatophyta</taxon>
        <taxon>Magnoliopsida</taxon>
        <taxon>eudicotyledons</taxon>
        <taxon>Gunneridae</taxon>
        <taxon>Pentapetalae</taxon>
        <taxon>rosids</taxon>
        <taxon>fabids</taxon>
        <taxon>Rosales</taxon>
        <taxon>Cannabaceae</taxon>
        <taxon>Cannabis</taxon>
    </lineage>
</organism>
<feature type="domain" description="Reverse transcriptase" evidence="10">
    <location>
        <begin position="138"/>
        <end position="234"/>
    </location>
</feature>
<dbReference type="Gene3D" id="3.90.640.10">
    <property type="entry name" value="Actin, Chain A, domain 4"/>
    <property type="match status" value="1"/>
</dbReference>
<dbReference type="GO" id="GO:0034314">
    <property type="term" value="P:Arp2/3 complex-mediated actin nucleation"/>
    <property type="evidence" value="ECO:0007669"/>
    <property type="project" value="UniProtKB-ARBA"/>
</dbReference>
<dbReference type="GO" id="GO:0044396">
    <property type="term" value="P:actin cortical patch organization"/>
    <property type="evidence" value="ECO:0007669"/>
    <property type="project" value="UniProtKB-ARBA"/>
</dbReference>
<comment type="subcellular location">
    <subcellularLocation>
        <location evidence="1">Cytoplasm</location>
        <location evidence="1">Cytoskeleton</location>
    </subcellularLocation>
</comment>
<keyword evidence="12" id="KW-1185">Reference proteome</keyword>
<dbReference type="InterPro" id="IPR043129">
    <property type="entry name" value="ATPase_NBD"/>
</dbReference>
<accession>A0A803PH49</accession>
<evidence type="ECO:0000256" key="7">
    <source>
        <dbReference type="ARBA" id="ARBA00023212"/>
    </source>
</evidence>
<reference evidence="11" key="1">
    <citation type="submission" date="2018-11" db="EMBL/GenBank/DDBJ databases">
        <authorList>
            <person name="Grassa J C."/>
        </authorList>
    </citation>
    <scope>NUCLEOTIDE SEQUENCE [LARGE SCALE GENOMIC DNA]</scope>
</reference>
<comment type="similarity">
    <text evidence="2">Belongs to the actin family. ARP3 subfamily.</text>
</comment>
<dbReference type="GO" id="GO:0005856">
    <property type="term" value="C:cytoskeleton"/>
    <property type="evidence" value="ECO:0007669"/>
    <property type="project" value="UniProtKB-SubCell"/>
</dbReference>
<proteinExistence type="inferred from homology"/>
<evidence type="ECO:0000256" key="5">
    <source>
        <dbReference type="ARBA" id="ARBA00022840"/>
    </source>
</evidence>
<evidence type="ECO:0000256" key="9">
    <source>
        <dbReference type="ARBA" id="ARBA00031901"/>
    </source>
</evidence>
<dbReference type="EnsemblPlants" id="evm.model.04.345">
    <property type="protein sequence ID" value="cds.evm.model.04.345"/>
    <property type="gene ID" value="evm.TU.04.345"/>
</dbReference>
<dbReference type="FunFam" id="3.30.420.40:FF:000058">
    <property type="entry name" value="Putative actin-related protein 5"/>
    <property type="match status" value="1"/>
</dbReference>
<dbReference type="Pfam" id="PF00022">
    <property type="entry name" value="Actin"/>
    <property type="match status" value="1"/>
</dbReference>
<dbReference type="EMBL" id="UZAU01000358">
    <property type="status" value="NOT_ANNOTATED_CDS"/>
    <property type="molecule type" value="Genomic_DNA"/>
</dbReference>
<protein>
    <recommendedName>
        <fullName evidence="8">Actin-related protein 3</fullName>
    </recommendedName>
    <alternativeName>
        <fullName evidence="9">Actin-like protein 3</fullName>
    </alternativeName>
</protein>
<dbReference type="SMART" id="SM00268">
    <property type="entry name" value="ACTIN"/>
    <property type="match status" value="1"/>
</dbReference>
<evidence type="ECO:0000256" key="6">
    <source>
        <dbReference type="ARBA" id="ARBA00023203"/>
    </source>
</evidence>
<dbReference type="CDD" id="cd01650">
    <property type="entry name" value="RT_nLTR_like"/>
    <property type="match status" value="1"/>
</dbReference>
<name>A0A803PH49_CANSA</name>
<evidence type="ECO:0000256" key="4">
    <source>
        <dbReference type="ARBA" id="ARBA00022741"/>
    </source>
</evidence>
<dbReference type="Proteomes" id="UP000596661">
    <property type="component" value="Chromosome 4"/>
</dbReference>
<keyword evidence="7" id="KW-0206">Cytoskeleton</keyword>
<keyword evidence="6" id="KW-0009">Actin-binding</keyword>
<dbReference type="FunFam" id="3.30.420.40:FF:000029">
    <property type="entry name" value="Actin-related protein 3"/>
    <property type="match status" value="1"/>
</dbReference>
<dbReference type="GO" id="GO:0005524">
    <property type="term" value="F:ATP binding"/>
    <property type="evidence" value="ECO:0007669"/>
    <property type="project" value="UniProtKB-KW"/>
</dbReference>
<dbReference type="CDD" id="cd10221">
    <property type="entry name" value="ASKHA_NBD_Arp3-like"/>
    <property type="match status" value="1"/>
</dbReference>
<dbReference type="InterPro" id="IPR000477">
    <property type="entry name" value="RT_dom"/>
</dbReference>
<dbReference type="FunFam" id="3.90.640.10:FF:000006">
    <property type="entry name" value="Actin-related protein 3 (ARP3)"/>
    <property type="match status" value="1"/>
</dbReference>
<dbReference type="SUPFAM" id="SSF53067">
    <property type="entry name" value="Actin-like ATPase domain"/>
    <property type="match status" value="2"/>
</dbReference>
<reference evidence="11" key="2">
    <citation type="submission" date="2021-03" db="UniProtKB">
        <authorList>
            <consortium name="EnsemblPlants"/>
        </authorList>
    </citation>
    <scope>IDENTIFICATION</scope>
</reference>
<evidence type="ECO:0000313" key="11">
    <source>
        <dbReference type="EnsemblPlants" id="cds.evm.model.04.345"/>
    </source>
</evidence>
<dbReference type="Pfam" id="PF00078">
    <property type="entry name" value="RVT_1"/>
    <property type="match status" value="1"/>
</dbReference>
<evidence type="ECO:0000256" key="3">
    <source>
        <dbReference type="ARBA" id="ARBA00022490"/>
    </source>
</evidence>
<dbReference type="InterPro" id="IPR004000">
    <property type="entry name" value="Actin"/>
</dbReference>
<keyword evidence="5" id="KW-0067">ATP-binding</keyword>
<keyword evidence="4" id="KW-0547">Nucleotide-binding</keyword>
<dbReference type="Gene3D" id="3.30.420.40">
    <property type="match status" value="2"/>
</dbReference>
<evidence type="ECO:0000313" key="12">
    <source>
        <dbReference type="Proteomes" id="UP000596661"/>
    </source>
</evidence>
<dbReference type="Gramene" id="evm.model.04.345">
    <property type="protein sequence ID" value="cds.evm.model.04.345"/>
    <property type="gene ID" value="evm.TU.04.345"/>
</dbReference>
<dbReference type="PANTHER" id="PTHR11937">
    <property type="entry name" value="ACTIN"/>
    <property type="match status" value="1"/>
</dbReference>
<keyword evidence="3" id="KW-0963">Cytoplasm</keyword>
<dbReference type="GO" id="GO:0003779">
    <property type="term" value="F:actin binding"/>
    <property type="evidence" value="ECO:0007669"/>
    <property type="project" value="UniProtKB-KW"/>
</dbReference>